<feature type="region of interest" description="Disordered" evidence="11">
    <location>
        <begin position="199"/>
        <end position="225"/>
    </location>
</feature>
<evidence type="ECO:0000256" key="4">
    <source>
        <dbReference type="ARBA" id="ARBA00022692"/>
    </source>
</evidence>
<evidence type="ECO:0000256" key="7">
    <source>
        <dbReference type="ARBA" id="ARBA00023055"/>
    </source>
</evidence>
<dbReference type="GO" id="GO:0016125">
    <property type="term" value="P:sterol metabolic process"/>
    <property type="evidence" value="ECO:0007669"/>
    <property type="project" value="UniProtKB-UniRule"/>
</dbReference>
<comment type="function">
    <text evidence="10">Regulates also the sphingolipid metabolism.</text>
</comment>
<name>A0A8H6L9Z3_9LECA</name>
<keyword evidence="3 10" id="KW-0813">Transport</keyword>
<accession>A0A8H6L9Z3</accession>
<evidence type="ECO:0000256" key="9">
    <source>
        <dbReference type="ARBA" id="ARBA00023136"/>
    </source>
</evidence>
<evidence type="ECO:0000313" key="13">
    <source>
        <dbReference type="Proteomes" id="UP000578531"/>
    </source>
</evidence>
<dbReference type="GeneID" id="59282452"/>
<dbReference type="RefSeq" id="XP_037170229.1">
    <property type="nucleotide sequence ID" value="XM_037302722.1"/>
</dbReference>
<dbReference type="GO" id="GO:0032541">
    <property type="term" value="C:cortical endoplasmic reticulum"/>
    <property type="evidence" value="ECO:0007669"/>
    <property type="project" value="TreeGrafter"/>
</dbReference>
<dbReference type="GO" id="GO:0005789">
    <property type="term" value="C:endoplasmic reticulum membrane"/>
    <property type="evidence" value="ECO:0007669"/>
    <property type="project" value="UniProtKB-SubCell"/>
</dbReference>
<keyword evidence="5 10" id="KW-0256">Endoplasmic reticulum</keyword>
<keyword evidence="8 10" id="KW-0443">Lipid metabolism</keyword>
<reference evidence="12 13" key="1">
    <citation type="journal article" date="2020" name="Genomics">
        <title>Complete, high-quality genomes from long-read metagenomic sequencing of two wolf lichen thalli reveals enigmatic genome architecture.</title>
        <authorList>
            <person name="McKenzie S.K."/>
            <person name="Walston R.F."/>
            <person name="Allen J.L."/>
        </authorList>
    </citation>
    <scope>NUCLEOTIDE SEQUENCE [LARGE SCALE GENOMIC DNA]</scope>
    <source>
        <strain evidence="12">WasteWater2</strain>
    </source>
</reference>
<keyword evidence="7 10" id="KW-0445">Lipid transport</keyword>
<evidence type="ECO:0000256" key="10">
    <source>
        <dbReference type="RuleBase" id="RU368065"/>
    </source>
</evidence>
<evidence type="ECO:0000256" key="1">
    <source>
        <dbReference type="ARBA" id="ARBA00004477"/>
    </source>
</evidence>
<comment type="function">
    <text evidence="10">Mediator of sterol homeostasis involved in sterol uptake, trafficking and distribution into membranes.</text>
</comment>
<evidence type="ECO:0000256" key="5">
    <source>
        <dbReference type="ARBA" id="ARBA00022824"/>
    </source>
</evidence>
<proteinExistence type="inferred from homology"/>
<dbReference type="OrthoDB" id="2192830at2759"/>
<dbReference type="GO" id="GO:0032366">
    <property type="term" value="P:intracellular sterol transport"/>
    <property type="evidence" value="ECO:0007669"/>
    <property type="project" value="UniProtKB-UniRule"/>
</dbReference>
<keyword evidence="6" id="KW-1133">Transmembrane helix</keyword>
<dbReference type="Pfam" id="PF04161">
    <property type="entry name" value="Arv1"/>
    <property type="match status" value="1"/>
</dbReference>
<keyword evidence="13" id="KW-1185">Reference proteome</keyword>
<evidence type="ECO:0000256" key="6">
    <source>
        <dbReference type="ARBA" id="ARBA00022989"/>
    </source>
</evidence>
<feature type="region of interest" description="Disordered" evidence="11">
    <location>
        <begin position="24"/>
        <end position="68"/>
    </location>
</feature>
<gene>
    <name evidence="12" type="ORF">HO173_000774</name>
</gene>
<dbReference type="EMBL" id="JACCJC010000002">
    <property type="protein sequence ID" value="KAF6240981.1"/>
    <property type="molecule type" value="Genomic_DNA"/>
</dbReference>
<dbReference type="PANTHER" id="PTHR14467:SF0">
    <property type="entry name" value="PROTEIN ARV1"/>
    <property type="match status" value="1"/>
</dbReference>
<comment type="subcellular location">
    <subcellularLocation>
        <location evidence="1 10">Endoplasmic reticulum membrane</location>
        <topology evidence="1 10">Multi-pass membrane protein</topology>
    </subcellularLocation>
    <subcellularLocation>
        <location evidence="10">Golgi apparatus membrane</location>
        <topology evidence="10">Multi-pass membrane protein</topology>
    </subcellularLocation>
</comment>
<keyword evidence="10" id="KW-0333">Golgi apparatus</keyword>
<keyword evidence="4" id="KW-0812">Transmembrane</keyword>
<organism evidence="12 13">
    <name type="scientific">Letharia columbiana</name>
    <dbReference type="NCBI Taxonomy" id="112416"/>
    <lineage>
        <taxon>Eukaryota</taxon>
        <taxon>Fungi</taxon>
        <taxon>Dikarya</taxon>
        <taxon>Ascomycota</taxon>
        <taxon>Pezizomycotina</taxon>
        <taxon>Lecanoromycetes</taxon>
        <taxon>OSLEUM clade</taxon>
        <taxon>Lecanoromycetidae</taxon>
        <taxon>Lecanorales</taxon>
        <taxon>Lecanorineae</taxon>
        <taxon>Parmeliaceae</taxon>
        <taxon>Letharia</taxon>
    </lineage>
</organism>
<dbReference type="GO" id="GO:0006665">
    <property type="term" value="P:sphingolipid metabolic process"/>
    <property type="evidence" value="ECO:0007669"/>
    <property type="project" value="UniProtKB-UniRule"/>
</dbReference>
<evidence type="ECO:0000313" key="12">
    <source>
        <dbReference type="EMBL" id="KAF6240981.1"/>
    </source>
</evidence>
<keyword evidence="10" id="KW-0746">Sphingolipid metabolism</keyword>
<dbReference type="GO" id="GO:0097036">
    <property type="term" value="P:regulation of plasma membrane sterol distribution"/>
    <property type="evidence" value="ECO:0007669"/>
    <property type="project" value="UniProtKB-UniRule"/>
</dbReference>
<dbReference type="InterPro" id="IPR007290">
    <property type="entry name" value="Arv1"/>
</dbReference>
<dbReference type="Proteomes" id="UP000578531">
    <property type="component" value="Unassembled WGS sequence"/>
</dbReference>
<keyword evidence="9" id="KW-0472">Membrane</keyword>
<evidence type="ECO:0000256" key="2">
    <source>
        <dbReference type="ARBA" id="ARBA00009187"/>
    </source>
</evidence>
<comment type="caution">
    <text evidence="12">The sequence shown here is derived from an EMBL/GenBank/DDBJ whole genome shotgun (WGS) entry which is preliminary data.</text>
</comment>
<dbReference type="GO" id="GO:0000139">
    <property type="term" value="C:Golgi membrane"/>
    <property type="evidence" value="ECO:0007669"/>
    <property type="project" value="UniProtKB-SubCell"/>
</dbReference>
<protein>
    <recommendedName>
        <fullName evidence="10">Protein ARV</fullName>
    </recommendedName>
</protein>
<evidence type="ECO:0000256" key="3">
    <source>
        <dbReference type="ARBA" id="ARBA00022448"/>
    </source>
</evidence>
<sequence>MPICIECCYPVSQLYHVLHSRNHKATAPPVSDPTRKKSTSNLSSPQRPVPNVPKVPEKKLKTTNTGSGGDVRLTQCPRCKRFADKYVEHDFVVLFIDLVLVKPQVYRHLLFNRLSRDDDELDPSITRLGTLLLLFDVYLTWSHIESFPPSLTASSPIPTLPVLLQYAFYFFLCAFTTLSQHLTIRWLAIVWRLGATAKDEHSNEGGPSVNSGGNTIAPFPAPPKKPTPNSISTALFVSSCLSLFPILMDVWKYGDTSEATNPTTTTEPPLNSSSVTFVFSFLSTQGGGVDWVRRGVAWAVAVQNMEALRILLGCRYLTALGLVAAGGAVKWVVRSIILGTVGLGAEG</sequence>
<dbReference type="AlphaFoldDB" id="A0A8H6L9Z3"/>
<dbReference type="PANTHER" id="PTHR14467">
    <property type="entry name" value="ARV1"/>
    <property type="match status" value="1"/>
</dbReference>
<comment type="similarity">
    <text evidence="2 10">Belongs to the ARV1 family.</text>
</comment>
<evidence type="ECO:0000256" key="8">
    <source>
        <dbReference type="ARBA" id="ARBA00023098"/>
    </source>
</evidence>
<evidence type="ECO:0000256" key="11">
    <source>
        <dbReference type="SAM" id="MobiDB-lite"/>
    </source>
</evidence>